<evidence type="ECO:0000256" key="3">
    <source>
        <dbReference type="ARBA" id="ARBA00004141"/>
    </source>
</evidence>
<dbReference type="GO" id="GO:0005886">
    <property type="term" value="C:plasma membrane"/>
    <property type="evidence" value="ECO:0007669"/>
    <property type="project" value="InterPro"/>
</dbReference>
<evidence type="ECO:0000256" key="8">
    <source>
        <dbReference type="ARBA" id="ARBA00022741"/>
    </source>
</evidence>
<feature type="region of interest" description="Disordered" evidence="17">
    <location>
        <begin position="1584"/>
        <end position="1628"/>
    </location>
</feature>
<proteinExistence type="inferred from homology"/>
<feature type="region of interest" description="Disordered" evidence="17">
    <location>
        <begin position="1475"/>
        <end position="1544"/>
    </location>
</feature>
<feature type="transmembrane region" description="Helical" evidence="18">
    <location>
        <begin position="743"/>
        <end position="763"/>
    </location>
</feature>
<evidence type="ECO:0000256" key="9">
    <source>
        <dbReference type="ARBA" id="ARBA00022840"/>
    </source>
</evidence>
<evidence type="ECO:0000259" key="19">
    <source>
        <dbReference type="PROSITE" id="PS50125"/>
    </source>
</evidence>
<reference evidence="20" key="2">
    <citation type="submission" date="2022-10" db="EMBL/GenBank/DDBJ databases">
        <authorList>
            <consortium name="ENA_rothamsted_submissions"/>
            <consortium name="culmorum"/>
            <person name="King R."/>
        </authorList>
    </citation>
    <scope>NUCLEOTIDE SEQUENCE</scope>
</reference>
<feature type="compositionally biased region" description="Low complexity" evidence="17">
    <location>
        <begin position="1520"/>
        <end position="1542"/>
    </location>
</feature>
<evidence type="ECO:0000313" key="20">
    <source>
        <dbReference type="EMBL" id="CAG9803498.1"/>
    </source>
</evidence>
<feature type="transmembrane region" description="Helical" evidence="18">
    <location>
        <begin position="775"/>
        <end position="794"/>
    </location>
</feature>
<feature type="transmembrane region" description="Helical" evidence="18">
    <location>
        <begin position="187"/>
        <end position="207"/>
    </location>
</feature>
<dbReference type="Proteomes" id="UP001153620">
    <property type="component" value="Chromosome 2"/>
</dbReference>
<keyword evidence="21" id="KW-1185">Reference proteome</keyword>
<dbReference type="EC" id="4.6.1.1" evidence="4"/>
<feature type="region of interest" description="Disordered" evidence="17">
    <location>
        <begin position="1170"/>
        <end position="1189"/>
    </location>
</feature>
<feature type="region of interest" description="Disordered" evidence="17">
    <location>
        <begin position="1645"/>
        <end position="1667"/>
    </location>
</feature>
<keyword evidence="14" id="KW-0325">Glycoprotein</keyword>
<dbReference type="SMART" id="SM00044">
    <property type="entry name" value="CYCc"/>
    <property type="match status" value="2"/>
</dbReference>
<evidence type="ECO:0000256" key="15">
    <source>
        <dbReference type="ARBA" id="ARBA00023239"/>
    </source>
</evidence>
<sequence>MDHAVKASRSHPWNKLRFENDELEELYQRYTHKIQWISVFGVVTLIVLLTGIMAILSLCYNQAATIHNVFNGCLCLLFTIILILLKFRIIRDHHLPYLCYVILFFAAAFCVISMPDISGITLPVDTRTVMVEGVWQIVFVIFLAYAMLPLKIWQAFLFSITLPIAHLGVTGFYIYNGRFQYLEYNQLAANIFIFAGINVAGIVINIMMERAQRRAFLDTRNCIAARLEMEDENEKLERLLLSVLPQHVALEMKADILSPVEGQFHKIYIQKYDNVSILFADIVGFTVLASQCTAQELVRLLNELFGRFDQLAHDNHCLRIKILGDCYYCVSGLPEARTEHAKNTVEMGLDMIEAIHAVVEATDVNLNMRVGINSGRVLCGVLGLRKWQYDVFGDNVTIANHMESGGEPGRVHITRATLDALGGEYEVEVGHGGTRDQYLKEHGIDTYFIVPPIHRRKPLMLNTLGVRSAVGEANRRKLSFRNVSNVVVQLLHTIKPYSVPAPFSHLATGSGFSNESAGMGTQDNKTRQNKVTEKFKRPFKKRHSNLYHQPSNRVNKFLAQAIEARSVDREKTAHVNRFTLNFRENEKEKSYHQDFDFGFTMSMCTSLMLLILSAGLQVSALPRTLILLLLFLTAFIWISAILMLIMAARLKWIYWDVAQSFSLRLAITIFTIILVYSVGQMNVFTCLSDDPCDTNFTTPRIEDPSDFDRHRRCALPQYIALSAAYAFITVSIFLRLPILVKSILILLMGTSYSLFIEISHAHIFDCYDNRVVSSIPLHTMSLAHIVIFMIAVLTHGRQVEWTARLDFLWQLQASQEKREMAVLQQSNKRILHNLLPSHVAAHFLVDFQFRNNMGTLRQDLYHQSYQKVGVAFCSLPNFKEFYTELDGTNQGSDSNEWNIGIECLRLLNEIIADFDELLCDERFHAIDKIKTIGSTYMAAVGLIPEYKIIQNDPHSTRRLMTSLIEFIRAMRVKLKNINDNSYNNFMLRVGVNIGPVTAGVIGARKPQYDIWGNTVNVASRMDSTGVPGYTQVTQEVVDSLQGSHFEFKCRGQIKVKGKGDMVTYFLIDSKPSNEIGMEMIHLRHQNYHENANYQGSAINKEIYMKKKNFGNFLEEKPSTSNHNNYNNGNLYNGMNLTENLNYVKREYDNYNKININNHYNINNYNIHGQQQQPQLPQLPQPPPPQPQYHQQYNIRENFNIIENPSDKQPPQPQQQRSNYLDREDSPHYSNHYNITRNDHEHEPLLTSTNVMPKVLYRAEQTSKYEPPQYVGMPFQRSIQPMTHYRHYQPQSHYNHPQYHNQQPQQPLQQQPIYVKKQTNSAPLRYHHTSSSNNNMNGNNNNDVVEAYMKPLPKLPTHCENESREMSSTDDLSHSEHRQSISADSSSDESYSRTDDCDQSNLRLDMPNIEQKHENKRNPVLKDLHDYEISSTTDHTVSTIPMNKGESCNSFEFHNDKPFPKSPFERELQRLLNESAKNKIMPAHGNVNKTNNLDSTKRNVSSSNGNNNNNNSNGIYGRKTSGNAVGSLPSSSSGNNNNNNNNNIRLSDVDDNSCIDTNSLKHPVGLEAIKEMTRNKNIENLSLEKRQQDAQHVHQHHQLSHNNLDEPTSISSYSRNSSRRDNYASEDEKLKSEDISIPFSNENLKISASTSQNPLETNMESQSEWSEDECKDDVAGCESTGYITEDDPVLENLSLLNEAGLTDAEGALSDVNSLYNAPDDTSISSSRASSRFELSLDSLSGLYDCEVDSKNELAIVSVSNKITSKFGPQN</sequence>
<feature type="transmembrane region" description="Helical" evidence="18">
    <location>
        <begin position="715"/>
        <end position="736"/>
    </location>
</feature>
<feature type="region of interest" description="Disordered" evidence="17">
    <location>
        <begin position="1353"/>
        <end position="1400"/>
    </location>
</feature>
<dbReference type="GO" id="GO:0004016">
    <property type="term" value="F:adenylate cyclase activity"/>
    <property type="evidence" value="ECO:0007669"/>
    <property type="project" value="UniProtKB-EC"/>
</dbReference>
<evidence type="ECO:0000256" key="5">
    <source>
        <dbReference type="ARBA" id="ARBA00022692"/>
    </source>
</evidence>
<evidence type="ECO:0000256" key="16">
    <source>
        <dbReference type="RuleBase" id="RU000405"/>
    </source>
</evidence>
<evidence type="ECO:0000256" key="6">
    <source>
        <dbReference type="ARBA" id="ARBA00022723"/>
    </source>
</evidence>
<evidence type="ECO:0000256" key="12">
    <source>
        <dbReference type="ARBA" id="ARBA00022998"/>
    </source>
</evidence>
<feature type="domain" description="Guanylate cyclase" evidence="19">
    <location>
        <begin position="276"/>
        <end position="403"/>
    </location>
</feature>
<dbReference type="GO" id="GO:0006171">
    <property type="term" value="P:cAMP biosynthetic process"/>
    <property type="evidence" value="ECO:0007669"/>
    <property type="project" value="UniProtKB-KW"/>
</dbReference>
<feature type="compositionally biased region" description="Basic and acidic residues" evidence="17">
    <location>
        <begin position="1356"/>
        <end position="1378"/>
    </location>
</feature>
<comment type="catalytic activity">
    <reaction evidence="1">
        <text>ATP = 3',5'-cyclic AMP + diphosphate</text>
        <dbReference type="Rhea" id="RHEA:15389"/>
        <dbReference type="ChEBI" id="CHEBI:30616"/>
        <dbReference type="ChEBI" id="CHEBI:33019"/>
        <dbReference type="ChEBI" id="CHEBI:58165"/>
        <dbReference type="EC" id="4.6.1.1"/>
    </reaction>
</comment>
<comment type="similarity">
    <text evidence="16">Belongs to the adenylyl cyclase class-4/guanylyl cyclase family.</text>
</comment>
<dbReference type="PROSITE" id="PS00452">
    <property type="entry name" value="GUANYLATE_CYCLASE_1"/>
    <property type="match status" value="2"/>
</dbReference>
<evidence type="ECO:0000256" key="17">
    <source>
        <dbReference type="SAM" id="MobiDB-lite"/>
    </source>
</evidence>
<dbReference type="InterPro" id="IPR009398">
    <property type="entry name" value="Adcy_conserved_dom"/>
</dbReference>
<dbReference type="FunFam" id="3.30.70.1230:FF:000002">
    <property type="entry name" value="Adenylate cyclase"/>
    <property type="match status" value="1"/>
</dbReference>
<comment type="cofactor">
    <cofactor evidence="2">
        <name>Mg(2+)</name>
        <dbReference type="ChEBI" id="CHEBI:18420"/>
    </cofactor>
</comment>
<keyword evidence="8" id="KW-0547">Nucleotide-binding</keyword>
<keyword evidence="9" id="KW-0067">ATP-binding</keyword>
<dbReference type="CDD" id="cd07302">
    <property type="entry name" value="CHD"/>
    <property type="match status" value="2"/>
</dbReference>
<keyword evidence="5 18" id="KW-0812">Transmembrane</keyword>
<evidence type="ECO:0000256" key="4">
    <source>
        <dbReference type="ARBA" id="ARBA00012201"/>
    </source>
</evidence>
<feature type="compositionally biased region" description="Polar residues" evidence="17">
    <location>
        <begin position="1645"/>
        <end position="1663"/>
    </location>
</feature>
<keyword evidence="11 18" id="KW-1133">Transmembrane helix</keyword>
<dbReference type="InterPro" id="IPR001054">
    <property type="entry name" value="A/G_cyclase"/>
</dbReference>
<evidence type="ECO:0000256" key="1">
    <source>
        <dbReference type="ARBA" id="ARBA00001593"/>
    </source>
</evidence>
<feature type="transmembrane region" description="Helical" evidence="18">
    <location>
        <begin position="129"/>
        <end position="148"/>
    </location>
</feature>
<feature type="transmembrane region" description="Helical" evidence="18">
    <location>
        <begin position="597"/>
        <end position="619"/>
    </location>
</feature>
<protein>
    <recommendedName>
        <fullName evidence="4">adenylate cyclase</fullName>
        <ecNumber evidence="4">4.6.1.1</ecNumber>
    </recommendedName>
</protein>
<organism evidence="20 21">
    <name type="scientific">Chironomus riparius</name>
    <dbReference type="NCBI Taxonomy" id="315576"/>
    <lineage>
        <taxon>Eukaryota</taxon>
        <taxon>Metazoa</taxon>
        <taxon>Ecdysozoa</taxon>
        <taxon>Arthropoda</taxon>
        <taxon>Hexapoda</taxon>
        <taxon>Insecta</taxon>
        <taxon>Pterygota</taxon>
        <taxon>Neoptera</taxon>
        <taxon>Endopterygota</taxon>
        <taxon>Diptera</taxon>
        <taxon>Nematocera</taxon>
        <taxon>Chironomoidea</taxon>
        <taxon>Chironomidae</taxon>
        <taxon>Chironominae</taxon>
        <taxon>Chironomus</taxon>
    </lineage>
</organism>
<feature type="compositionally biased region" description="Polar residues" evidence="17">
    <location>
        <begin position="1486"/>
        <end position="1499"/>
    </location>
</feature>
<comment type="subcellular location">
    <subcellularLocation>
        <location evidence="3">Membrane</location>
        <topology evidence="3">Multi-pass membrane protein</topology>
    </subcellularLocation>
</comment>
<keyword evidence="6" id="KW-0479">Metal-binding</keyword>
<feature type="transmembrane region" description="Helical" evidence="18">
    <location>
        <begin position="97"/>
        <end position="117"/>
    </location>
</feature>
<feature type="transmembrane region" description="Helical" evidence="18">
    <location>
        <begin position="625"/>
        <end position="649"/>
    </location>
</feature>
<evidence type="ECO:0000256" key="13">
    <source>
        <dbReference type="ARBA" id="ARBA00023136"/>
    </source>
</evidence>
<dbReference type="Gene3D" id="3.30.70.1230">
    <property type="entry name" value="Nucleotide cyclase"/>
    <property type="match status" value="2"/>
</dbReference>
<dbReference type="GO" id="GO:0005524">
    <property type="term" value="F:ATP binding"/>
    <property type="evidence" value="ECO:0007669"/>
    <property type="project" value="UniProtKB-KW"/>
</dbReference>
<evidence type="ECO:0000256" key="11">
    <source>
        <dbReference type="ARBA" id="ARBA00022989"/>
    </source>
</evidence>
<feature type="transmembrane region" description="Helical" evidence="18">
    <location>
        <begin position="661"/>
        <end position="679"/>
    </location>
</feature>
<keyword evidence="10" id="KW-0460">Magnesium</keyword>
<evidence type="ECO:0000256" key="7">
    <source>
        <dbReference type="ARBA" id="ARBA00022737"/>
    </source>
</evidence>
<feature type="compositionally biased region" description="Pro residues" evidence="17">
    <location>
        <begin position="1176"/>
        <end position="1186"/>
    </location>
</feature>
<gene>
    <name evidence="20" type="ORF">CHIRRI_LOCUS6398</name>
</gene>
<keyword evidence="13 18" id="KW-0472">Membrane</keyword>
<dbReference type="GO" id="GO:0046872">
    <property type="term" value="F:metal ion binding"/>
    <property type="evidence" value="ECO:0007669"/>
    <property type="project" value="UniProtKB-KW"/>
</dbReference>
<reference evidence="20" key="1">
    <citation type="submission" date="2022-01" db="EMBL/GenBank/DDBJ databases">
        <authorList>
            <person name="King R."/>
        </authorList>
    </citation>
    <scope>NUCLEOTIDE SEQUENCE</scope>
</reference>
<keyword evidence="7" id="KW-0677">Repeat</keyword>
<dbReference type="Pfam" id="PF00211">
    <property type="entry name" value="Guanylate_cyc"/>
    <property type="match status" value="2"/>
</dbReference>
<feature type="transmembrane region" description="Helical" evidence="18">
    <location>
        <begin position="36"/>
        <end position="58"/>
    </location>
</feature>
<dbReference type="Pfam" id="PF06327">
    <property type="entry name" value="Adcy_cons_dom"/>
    <property type="match status" value="1"/>
</dbReference>
<dbReference type="PROSITE" id="PS50125">
    <property type="entry name" value="GUANYLATE_CYCLASE_2"/>
    <property type="match status" value="2"/>
</dbReference>
<feature type="compositionally biased region" description="Low complexity" evidence="17">
    <location>
        <begin position="1500"/>
        <end position="1513"/>
    </location>
</feature>
<dbReference type="FunFam" id="3.30.70.1230:FF:000001">
    <property type="entry name" value="Adenylate cyclase"/>
    <property type="match status" value="1"/>
</dbReference>
<evidence type="ECO:0000256" key="10">
    <source>
        <dbReference type="ARBA" id="ARBA00022842"/>
    </source>
</evidence>
<dbReference type="PANTHER" id="PTHR45627">
    <property type="entry name" value="ADENYLATE CYCLASE TYPE 1"/>
    <property type="match status" value="1"/>
</dbReference>
<feature type="transmembrane region" description="Helical" evidence="18">
    <location>
        <begin position="64"/>
        <end position="85"/>
    </location>
</feature>
<feature type="compositionally biased region" description="Low complexity" evidence="17">
    <location>
        <begin position="1379"/>
        <end position="1388"/>
    </location>
</feature>
<feature type="compositionally biased region" description="Basic and acidic residues" evidence="17">
    <location>
        <begin position="1617"/>
        <end position="1628"/>
    </location>
</feature>
<dbReference type="Pfam" id="PF16214">
    <property type="entry name" value="AC_N"/>
    <property type="match status" value="1"/>
</dbReference>
<feature type="region of interest" description="Disordered" evidence="17">
    <location>
        <begin position="1201"/>
        <end position="1242"/>
    </location>
</feature>
<dbReference type="GO" id="GO:0007189">
    <property type="term" value="P:adenylate cyclase-activating G protein-coupled receptor signaling pathway"/>
    <property type="evidence" value="ECO:0007669"/>
    <property type="project" value="TreeGrafter"/>
</dbReference>
<dbReference type="GO" id="GO:0035556">
    <property type="term" value="P:intracellular signal transduction"/>
    <property type="evidence" value="ECO:0007669"/>
    <property type="project" value="InterPro"/>
</dbReference>
<evidence type="ECO:0000256" key="18">
    <source>
        <dbReference type="SAM" id="Phobius"/>
    </source>
</evidence>
<dbReference type="InterPro" id="IPR018297">
    <property type="entry name" value="A/G_cyclase_CS"/>
</dbReference>
<feature type="domain" description="Guanylate cyclase" evidence="19">
    <location>
        <begin position="869"/>
        <end position="1022"/>
    </location>
</feature>
<dbReference type="SUPFAM" id="SSF55073">
    <property type="entry name" value="Nucleotide cyclase"/>
    <property type="match status" value="2"/>
</dbReference>
<evidence type="ECO:0000256" key="14">
    <source>
        <dbReference type="ARBA" id="ARBA00023180"/>
    </source>
</evidence>
<dbReference type="InterPro" id="IPR032628">
    <property type="entry name" value="AC_N"/>
</dbReference>
<keyword evidence="15 16" id="KW-0456">Lyase</keyword>
<evidence type="ECO:0000256" key="2">
    <source>
        <dbReference type="ARBA" id="ARBA00001946"/>
    </source>
</evidence>
<dbReference type="OrthoDB" id="6147412at2759"/>
<evidence type="ECO:0000313" key="21">
    <source>
        <dbReference type="Proteomes" id="UP001153620"/>
    </source>
</evidence>
<name>A0A9N9WP95_9DIPT</name>
<dbReference type="EMBL" id="OU895878">
    <property type="protein sequence ID" value="CAG9803498.1"/>
    <property type="molecule type" value="Genomic_DNA"/>
</dbReference>
<dbReference type="PANTHER" id="PTHR45627:SF26">
    <property type="entry name" value="ADENYLATE CYCLASE TYPE 1"/>
    <property type="match status" value="1"/>
</dbReference>
<keyword evidence="12" id="KW-0115">cAMP biosynthesis</keyword>
<dbReference type="InterPro" id="IPR029787">
    <property type="entry name" value="Nucleotide_cyclase"/>
</dbReference>
<accession>A0A9N9WP95</accession>
<feature type="transmembrane region" description="Helical" evidence="18">
    <location>
        <begin position="155"/>
        <end position="175"/>
    </location>
</feature>